<reference evidence="10 11" key="1">
    <citation type="submission" date="2020-08" db="EMBL/GenBank/DDBJ databases">
        <title>Sequencing the genomes of 1000 actinobacteria strains.</title>
        <authorList>
            <person name="Klenk H.-P."/>
        </authorList>
    </citation>
    <scope>NUCLEOTIDE SEQUENCE [LARGE SCALE GENOMIC DNA]</scope>
    <source>
        <strain evidence="10 11">DSM 22826</strain>
    </source>
</reference>
<evidence type="ECO:0000259" key="8">
    <source>
        <dbReference type="PROSITE" id="PS51085"/>
    </source>
</evidence>
<protein>
    <submittedName>
        <fullName evidence="10">Ferredoxin-NADP reductase</fullName>
    </submittedName>
</protein>
<dbReference type="InterPro" id="IPR050415">
    <property type="entry name" value="MRET"/>
</dbReference>
<dbReference type="Gene3D" id="3.40.50.80">
    <property type="entry name" value="Nucleotide-binding domain of ferredoxin-NADP reductase (FNR) module"/>
    <property type="match status" value="1"/>
</dbReference>
<evidence type="ECO:0000313" key="10">
    <source>
        <dbReference type="EMBL" id="MBB2995441.1"/>
    </source>
</evidence>
<dbReference type="PANTHER" id="PTHR47354">
    <property type="entry name" value="NADH OXIDOREDUCTASE HCR"/>
    <property type="match status" value="1"/>
</dbReference>
<evidence type="ECO:0000259" key="9">
    <source>
        <dbReference type="PROSITE" id="PS51384"/>
    </source>
</evidence>
<accession>A0A839QTT6</accession>
<dbReference type="Proteomes" id="UP000523000">
    <property type="component" value="Unassembled WGS sequence"/>
</dbReference>
<dbReference type="SUPFAM" id="SSF63380">
    <property type="entry name" value="Riboflavin synthase domain-like"/>
    <property type="match status" value="1"/>
</dbReference>
<proteinExistence type="predicted"/>
<comment type="caution">
    <text evidence="10">The sequence shown here is derived from an EMBL/GenBank/DDBJ whole genome shotgun (WGS) entry which is preliminary data.</text>
</comment>
<dbReference type="GO" id="GO:0046872">
    <property type="term" value="F:metal ion binding"/>
    <property type="evidence" value="ECO:0007669"/>
    <property type="project" value="UniProtKB-KW"/>
</dbReference>
<dbReference type="SUPFAM" id="SSF52343">
    <property type="entry name" value="Ferredoxin reductase-like, C-terminal NADP-linked domain"/>
    <property type="match status" value="1"/>
</dbReference>
<sequence length="335" mass="36101">MSTTIETTVVPEPQVDLGIADDGFFEVEVAEIRPEADGVLSLHLAHPAGKPLPDWAPGSHIDVLLPNGLLRQYSLCSEAGAGRWRLGVLREAAGRGGSAYVHDDLRPGARIKVREPRNNFTLKPAPEYLFLAGGIGITPILPMLAAAQESGIPWRLVYMGRSRSSMAFLSELERFGDKVQVHADDEAGLFPLKDLLQAPDAGFHTYVCGPGPLLDFISSLTSAWDDQKRFHFERFVADPAATAPAAGDHEFTVETTEGIEVQVPVGTSILDALAGAGVPVLNSCREGICGTCETTVVSGEIDHRDSLLSEEEREAGETMMICVSRCKGLRMILDL</sequence>
<dbReference type="PANTHER" id="PTHR47354:SF1">
    <property type="entry name" value="CARNITINE MONOOXYGENASE REDUCTASE SUBUNIT"/>
    <property type="match status" value="1"/>
</dbReference>
<dbReference type="GO" id="GO:0051537">
    <property type="term" value="F:2 iron, 2 sulfur cluster binding"/>
    <property type="evidence" value="ECO:0007669"/>
    <property type="project" value="UniProtKB-KW"/>
</dbReference>
<dbReference type="Pfam" id="PF00111">
    <property type="entry name" value="Fer2"/>
    <property type="match status" value="1"/>
</dbReference>
<keyword evidence="2" id="KW-0285">Flavoprotein</keyword>
<dbReference type="AlphaFoldDB" id="A0A839QTT6"/>
<evidence type="ECO:0000256" key="7">
    <source>
        <dbReference type="ARBA" id="ARBA00023014"/>
    </source>
</evidence>
<feature type="domain" description="FAD-binding FR-type" evidence="9">
    <location>
        <begin position="22"/>
        <end position="123"/>
    </location>
</feature>
<gene>
    <name evidence="10" type="ORF">E9229_001632</name>
</gene>
<dbReference type="EMBL" id="JACHVS010000001">
    <property type="protein sequence ID" value="MBB2995441.1"/>
    <property type="molecule type" value="Genomic_DNA"/>
</dbReference>
<organism evidence="10 11">
    <name type="scientific">Paeniglutamicibacter cryotolerans</name>
    <dbReference type="NCBI Taxonomy" id="670079"/>
    <lineage>
        <taxon>Bacteria</taxon>
        <taxon>Bacillati</taxon>
        <taxon>Actinomycetota</taxon>
        <taxon>Actinomycetes</taxon>
        <taxon>Micrococcales</taxon>
        <taxon>Micrococcaceae</taxon>
        <taxon>Paeniglutamicibacter</taxon>
    </lineage>
</organism>
<evidence type="ECO:0000256" key="4">
    <source>
        <dbReference type="ARBA" id="ARBA00022723"/>
    </source>
</evidence>
<dbReference type="InterPro" id="IPR012675">
    <property type="entry name" value="Beta-grasp_dom_sf"/>
</dbReference>
<keyword evidence="4" id="KW-0479">Metal-binding</keyword>
<keyword evidence="5" id="KW-0560">Oxidoreductase</keyword>
<dbReference type="RefSeq" id="WP_312855632.1">
    <property type="nucleotide sequence ID" value="NZ_JACHVS010000001.1"/>
</dbReference>
<feature type="domain" description="2Fe-2S ferredoxin-type" evidence="8">
    <location>
        <begin position="249"/>
        <end position="335"/>
    </location>
</feature>
<dbReference type="PRINTS" id="PR00409">
    <property type="entry name" value="PHDIOXRDTASE"/>
</dbReference>
<keyword evidence="11" id="KW-1185">Reference proteome</keyword>
<evidence type="ECO:0000313" key="11">
    <source>
        <dbReference type="Proteomes" id="UP000523000"/>
    </source>
</evidence>
<dbReference type="InterPro" id="IPR036010">
    <property type="entry name" value="2Fe-2S_ferredoxin-like_sf"/>
</dbReference>
<dbReference type="SUPFAM" id="SSF54292">
    <property type="entry name" value="2Fe-2S ferredoxin-like"/>
    <property type="match status" value="1"/>
</dbReference>
<dbReference type="Gene3D" id="3.10.20.30">
    <property type="match status" value="1"/>
</dbReference>
<keyword evidence="3" id="KW-0001">2Fe-2S</keyword>
<evidence type="ECO:0000256" key="3">
    <source>
        <dbReference type="ARBA" id="ARBA00022714"/>
    </source>
</evidence>
<dbReference type="InterPro" id="IPR017927">
    <property type="entry name" value="FAD-bd_FR_type"/>
</dbReference>
<dbReference type="CDD" id="cd00207">
    <property type="entry name" value="fer2"/>
    <property type="match status" value="1"/>
</dbReference>
<dbReference type="InterPro" id="IPR039261">
    <property type="entry name" value="FNR_nucleotide-bd"/>
</dbReference>
<dbReference type="PROSITE" id="PS51384">
    <property type="entry name" value="FAD_FR"/>
    <property type="match status" value="1"/>
</dbReference>
<dbReference type="InterPro" id="IPR006058">
    <property type="entry name" value="2Fe2S_fd_BS"/>
</dbReference>
<keyword evidence="6" id="KW-0408">Iron</keyword>
<name>A0A839QTT6_9MICC</name>
<dbReference type="GO" id="GO:0016491">
    <property type="term" value="F:oxidoreductase activity"/>
    <property type="evidence" value="ECO:0007669"/>
    <property type="project" value="UniProtKB-KW"/>
</dbReference>
<dbReference type="CDD" id="cd06185">
    <property type="entry name" value="PDR_like"/>
    <property type="match status" value="1"/>
</dbReference>
<dbReference type="InterPro" id="IPR017938">
    <property type="entry name" value="Riboflavin_synthase-like_b-brl"/>
</dbReference>
<evidence type="ECO:0000256" key="5">
    <source>
        <dbReference type="ARBA" id="ARBA00023002"/>
    </source>
</evidence>
<dbReference type="PROSITE" id="PS00197">
    <property type="entry name" value="2FE2S_FER_1"/>
    <property type="match status" value="1"/>
</dbReference>
<evidence type="ECO:0000256" key="1">
    <source>
        <dbReference type="ARBA" id="ARBA00001974"/>
    </source>
</evidence>
<evidence type="ECO:0000256" key="6">
    <source>
        <dbReference type="ARBA" id="ARBA00023004"/>
    </source>
</evidence>
<dbReference type="InterPro" id="IPR001041">
    <property type="entry name" value="2Fe-2S_ferredoxin-type"/>
</dbReference>
<evidence type="ECO:0000256" key="2">
    <source>
        <dbReference type="ARBA" id="ARBA00022630"/>
    </source>
</evidence>
<keyword evidence="7" id="KW-0411">Iron-sulfur</keyword>
<comment type="cofactor">
    <cofactor evidence="1">
        <name>FAD</name>
        <dbReference type="ChEBI" id="CHEBI:57692"/>
    </cofactor>
</comment>
<dbReference type="Gene3D" id="2.40.30.10">
    <property type="entry name" value="Translation factors"/>
    <property type="match status" value="1"/>
</dbReference>
<dbReference type="PROSITE" id="PS51085">
    <property type="entry name" value="2FE2S_FER_2"/>
    <property type="match status" value="1"/>
</dbReference>